<protein>
    <submittedName>
        <fullName evidence="2">Uncharacterized protein</fullName>
    </submittedName>
</protein>
<evidence type="ECO:0000256" key="1">
    <source>
        <dbReference type="SAM" id="SignalP"/>
    </source>
</evidence>
<reference evidence="2" key="1">
    <citation type="journal article" date="2021" name="J Fungi (Basel)">
        <title>Virulence traits and population genomics of the black yeast Aureobasidium melanogenum.</title>
        <authorList>
            <person name="Cernosa A."/>
            <person name="Sun X."/>
            <person name="Gostincar C."/>
            <person name="Fang C."/>
            <person name="Gunde-Cimerman N."/>
            <person name="Song Z."/>
        </authorList>
    </citation>
    <scope>NUCLEOTIDE SEQUENCE</scope>
    <source>
        <strain evidence="2">EXF-9298</strain>
    </source>
</reference>
<feature type="chain" id="PRO_5040146076" evidence="1">
    <location>
        <begin position="19"/>
        <end position="177"/>
    </location>
</feature>
<dbReference type="EMBL" id="JAHFXS010007173">
    <property type="protein sequence ID" value="KAG9927679.1"/>
    <property type="molecule type" value="Genomic_DNA"/>
</dbReference>
<sequence>MRLATSLVALSLFSFSLATSETQDALSSCEPVTETVTISICQSETASPSAIDSSTTESFSTITSYSTLTNYVTVTPQSSAGPVASGSGYSYIDQDGTTSWINGASPTGSFSETLTQTVEVTVFPTPSDDPEVTITQTTVLTITPPAVTSWVPQSSNALAGISDEDTTTSTVTSYLTK</sequence>
<organism evidence="2 3">
    <name type="scientific">Aureobasidium melanogenum</name>
    <name type="common">Aureobasidium pullulans var. melanogenum</name>
    <dbReference type="NCBI Taxonomy" id="46634"/>
    <lineage>
        <taxon>Eukaryota</taxon>
        <taxon>Fungi</taxon>
        <taxon>Dikarya</taxon>
        <taxon>Ascomycota</taxon>
        <taxon>Pezizomycotina</taxon>
        <taxon>Dothideomycetes</taxon>
        <taxon>Dothideomycetidae</taxon>
        <taxon>Dothideales</taxon>
        <taxon>Saccotheciaceae</taxon>
        <taxon>Aureobasidium</taxon>
    </lineage>
</organism>
<keyword evidence="3" id="KW-1185">Reference proteome</keyword>
<keyword evidence="1" id="KW-0732">Signal</keyword>
<comment type="caution">
    <text evidence="2">The sequence shown here is derived from an EMBL/GenBank/DDBJ whole genome shotgun (WGS) entry which is preliminary data.</text>
</comment>
<evidence type="ECO:0000313" key="3">
    <source>
        <dbReference type="Proteomes" id="UP000729357"/>
    </source>
</evidence>
<proteinExistence type="predicted"/>
<name>A0A9P8F2S6_AURME</name>
<dbReference type="Proteomes" id="UP000729357">
    <property type="component" value="Unassembled WGS sequence"/>
</dbReference>
<feature type="non-terminal residue" evidence="2">
    <location>
        <position position="177"/>
    </location>
</feature>
<reference evidence="2" key="2">
    <citation type="submission" date="2021-08" db="EMBL/GenBank/DDBJ databases">
        <authorList>
            <person name="Gostincar C."/>
            <person name="Sun X."/>
            <person name="Song Z."/>
            <person name="Gunde-Cimerman N."/>
        </authorList>
    </citation>
    <scope>NUCLEOTIDE SEQUENCE</scope>
    <source>
        <strain evidence="2">EXF-9298</strain>
    </source>
</reference>
<feature type="signal peptide" evidence="1">
    <location>
        <begin position="1"/>
        <end position="18"/>
    </location>
</feature>
<gene>
    <name evidence="2" type="ORF">KCU98_g21144</name>
</gene>
<dbReference type="AlphaFoldDB" id="A0A9P8F2S6"/>
<evidence type="ECO:0000313" key="2">
    <source>
        <dbReference type="EMBL" id="KAG9927679.1"/>
    </source>
</evidence>
<accession>A0A9P8F2S6</accession>